<keyword evidence="5" id="KW-1185">Reference proteome</keyword>
<feature type="domain" description="Sugar fermentation stimulation protein C-terminal" evidence="2">
    <location>
        <begin position="86"/>
        <end position="222"/>
    </location>
</feature>
<comment type="caution">
    <text evidence="4">The sequence shown here is derived from an EMBL/GenBank/DDBJ whole genome shotgun (WGS) entry which is preliminary data.</text>
</comment>
<dbReference type="Gene3D" id="3.40.1350.60">
    <property type="match status" value="1"/>
</dbReference>
<proteinExistence type="inferred from homology"/>
<dbReference type="NCBIfam" id="TIGR00230">
    <property type="entry name" value="sfsA"/>
    <property type="match status" value="1"/>
</dbReference>
<gene>
    <name evidence="1 4" type="primary">sfsA</name>
    <name evidence="4" type="ORF">DLJ53_18990</name>
</gene>
<dbReference type="Gene3D" id="2.40.50.580">
    <property type="match status" value="1"/>
</dbReference>
<feature type="domain" description="SfsA N-terminal OB" evidence="3">
    <location>
        <begin position="15"/>
        <end position="80"/>
    </location>
</feature>
<evidence type="ECO:0000313" key="4">
    <source>
        <dbReference type="EMBL" id="RAH99841.1"/>
    </source>
</evidence>
<dbReference type="PANTHER" id="PTHR30545:SF2">
    <property type="entry name" value="SUGAR FERMENTATION STIMULATION PROTEIN A"/>
    <property type="match status" value="1"/>
</dbReference>
<accession>A0A8B2NRV2</accession>
<comment type="similarity">
    <text evidence="1">Belongs to the SfsA family.</text>
</comment>
<dbReference type="HAMAP" id="MF_00095">
    <property type="entry name" value="SfsA"/>
    <property type="match status" value="1"/>
</dbReference>
<dbReference type="InterPro" id="IPR040452">
    <property type="entry name" value="SfsA_C"/>
</dbReference>
<dbReference type="InterPro" id="IPR005224">
    <property type="entry name" value="SfsA"/>
</dbReference>
<evidence type="ECO:0000313" key="5">
    <source>
        <dbReference type="Proteomes" id="UP000249590"/>
    </source>
</evidence>
<dbReference type="CDD" id="cd22359">
    <property type="entry name" value="SfsA-like_bacterial"/>
    <property type="match status" value="1"/>
</dbReference>
<dbReference type="Pfam" id="PF17746">
    <property type="entry name" value="SfsA_N"/>
    <property type="match status" value="1"/>
</dbReference>
<evidence type="ECO:0000256" key="1">
    <source>
        <dbReference type="HAMAP-Rule" id="MF_00095"/>
    </source>
</evidence>
<dbReference type="PANTHER" id="PTHR30545">
    <property type="entry name" value="SUGAR FERMENTATION STIMULATION PROTEIN A"/>
    <property type="match status" value="1"/>
</dbReference>
<organism evidence="4 5">
    <name type="scientific">Acuticoccus sediminis</name>
    <dbReference type="NCBI Taxonomy" id="2184697"/>
    <lineage>
        <taxon>Bacteria</taxon>
        <taxon>Pseudomonadati</taxon>
        <taxon>Pseudomonadota</taxon>
        <taxon>Alphaproteobacteria</taxon>
        <taxon>Hyphomicrobiales</taxon>
        <taxon>Amorphaceae</taxon>
        <taxon>Acuticoccus</taxon>
    </lineage>
</organism>
<dbReference type="InterPro" id="IPR041465">
    <property type="entry name" value="SfsA_N"/>
</dbReference>
<dbReference type="Pfam" id="PF03749">
    <property type="entry name" value="SfsA"/>
    <property type="match status" value="1"/>
</dbReference>
<reference evidence="4 5" key="1">
    <citation type="submission" date="2018-05" db="EMBL/GenBank/DDBJ databases">
        <title>Acuticoccus sediminis sp. nov., isolated from deep-sea sediment of Indian Ocean.</title>
        <authorList>
            <person name="Liu X."/>
            <person name="Lai Q."/>
            <person name="Du Y."/>
            <person name="Sun F."/>
            <person name="Zhang X."/>
            <person name="Wang S."/>
            <person name="Shao Z."/>
        </authorList>
    </citation>
    <scope>NUCLEOTIDE SEQUENCE [LARGE SCALE GENOMIC DNA]</scope>
    <source>
        <strain evidence="4 5">PTG4-2</strain>
    </source>
</reference>
<dbReference type="OrthoDB" id="9802365at2"/>
<evidence type="ECO:0000259" key="2">
    <source>
        <dbReference type="Pfam" id="PF03749"/>
    </source>
</evidence>
<sequence length="249" mass="26796">MLAYPFGPLVEGTWVERRKRFMLDVALPDGTMITAHCPNTGAMTGLTNPGARVLLSVSDNPKRRYRHTLEAVEADGVWVGANTQNPNRVALALARARVAPFPAAGEIRPEVKYGKAERIDILVTGEDGRRTFIEIKNVHMLERPGEASFPDCVTARGAKHLGALADVVAAGDDALTVFLIQRGDCDVFRLARHIDTAYGEGFDRALAAGVRFAALRCSISPEGIHADGLIPILDGMTDVQLSQAARVAA</sequence>
<evidence type="ECO:0000259" key="3">
    <source>
        <dbReference type="Pfam" id="PF17746"/>
    </source>
</evidence>
<dbReference type="Proteomes" id="UP000249590">
    <property type="component" value="Unassembled WGS sequence"/>
</dbReference>
<dbReference type="AlphaFoldDB" id="A0A8B2NRV2"/>
<name>A0A8B2NRV2_9HYPH</name>
<dbReference type="RefSeq" id="WP_111348157.1">
    <property type="nucleotide sequence ID" value="NZ_QHHQ01000004.1"/>
</dbReference>
<dbReference type="EMBL" id="QHHQ01000004">
    <property type="protein sequence ID" value="RAH99841.1"/>
    <property type="molecule type" value="Genomic_DNA"/>
</dbReference>
<protein>
    <recommendedName>
        <fullName evidence="1">Sugar fermentation stimulation protein homolog</fullName>
    </recommendedName>
</protein>
<dbReference type="GO" id="GO:0003677">
    <property type="term" value="F:DNA binding"/>
    <property type="evidence" value="ECO:0007669"/>
    <property type="project" value="InterPro"/>
</dbReference>